<dbReference type="AlphaFoldDB" id="A0A419DDW8"/>
<evidence type="ECO:0000259" key="2">
    <source>
        <dbReference type="Pfam" id="PF03787"/>
    </source>
</evidence>
<reference evidence="3 4" key="1">
    <citation type="journal article" date="2017" name="ISME J.">
        <title>Energy and carbon metabolisms in a deep terrestrial subsurface fluid microbial community.</title>
        <authorList>
            <person name="Momper L."/>
            <person name="Jungbluth S.P."/>
            <person name="Lee M.D."/>
            <person name="Amend J.P."/>
        </authorList>
    </citation>
    <scope>NUCLEOTIDE SEQUENCE [LARGE SCALE GENOMIC DNA]</scope>
    <source>
        <strain evidence="3">SURF_29</strain>
    </source>
</reference>
<sequence length="333" mass="37707">MSFDFYAHEWTDAESGAFTDCFARLKLLAKDNNDSAKAKHKELVYGNLKDNINPVYKKGVIDKGISFLDNLSISKPTIDLTSLPPLSFFLKFTFKLAKPYLSKDDEQFYPCENPIRKDKVFKVPMVAASTWKGNMRWTARQKQGLNSNKPTVPDTPEIVRLFGNEKGEEDEKTFRRGRLNFYPTFFDKISLEVINPHDRRTKAGTLPIYIESVPEGASGTFSLLYVPFDLMGRQGSVVKDQVEKDMIIVSDSLEKMMLTYGFSAKKGNGFGVVEKNISGTFEMSKCIVKKQIDNSNPFSKLMKPENETEFSGFDGLNKLMGKVKEVMECGHDI</sequence>
<dbReference type="Proteomes" id="UP000285655">
    <property type="component" value="Unassembled WGS sequence"/>
</dbReference>
<evidence type="ECO:0000313" key="4">
    <source>
        <dbReference type="Proteomes" id="UP000285655"/>
    </source>
</evidence>
<comment type="caution">
    <text evidence="3">The sequence shown here is derived from an EMBL/GenBank/DDBJ whole genome shotgun (WGS) entry which is preliminary data.</text>
</comment>
<keyword evidence="1" id="KW-0051">Antiviral defense</keyword>
<protein>
    <recommendedName>
        <fullName evidence="2">CRISPR type III-associated protein domain-containing protein</fullName>
    </recommendedName>
</protein>
<dbReference type="GO" id="GO:0051607">
    <property type="term" value="P:defense response to virus"/>
    <property type="evidence" value="ECO:0007669"/>
    <property type="project" value="UniProtKB-KW"/>
</dbReference>
<organism evidence="3 4">
    <name type="scientific">candidate division WS5 bacterium</name>
    <dbReference type="NCBI Taxonomy" id="2093353"/>
    <lineage>
        <taxon>Bacteria</taxon>
        <taxon>candidate division WS5</taxon>
    </lineage>
</organism>
<accession>A0A419DDW8</accession>
<gene>
    <name evidence="3" type="ORF">C4544_03275</name>
</gene>
<dbReference type="CDD" id="cd09726">
    <property type="entry name" value="RAMP_I_III"/>
    <property type="match status" value="1"/>
</dbReference>
<dbReference type="Pfam" id="PF03787">
    <property type="entry name" value="RAMPs"/>
    <property type="match status" value="1"/>
</dbReference>
<proteinExistence type="predicted"/>
<name>A0A419DDW8_9BACT</name>
<evidence type="ECO:0000256" key="1">
    <source>
        <dbReference type="ARBA" id="ARBA00023118"/>
    </source>
</evidence>
<dbReference type="EMBL" id="QZJW01000022">
    <property type="protein sequence ID" value="RJO61285.1"/>
    <property type="molecule type" value="Genomic_DNA"/>
</dbReference>
<dbReference type="InterPro" id="IPR005537">
    <property type="entry name" value="RAMP_III_fam"/>
</dbReference>
<evidence type="ECO:0000313" key="3">
    <source>
        <dbReference type="EMBL" id="RJO61285.1"/>
    </source>
</evidence>
<feature type="domain" description="CRISPR type III-associated protein" evidence="2">
    <location>
        <begin position="112"/>
        <end position="274"/>
    </location>
</feature>